<dbReference type="InterPro" id="IPR021830">
    <property type="entry name" value="DUF3422"/>
</dbReference>
<keyword evidence="3" id="KW-1185">Reference proteome</keyword>
<keyword evidence="1" id="KW-0812">Transmembrane</keyword>
<dbReference type="OrthoDB" id="9767470at2"/>
<dbReference type="Pfam" id="PF11902">
    <property type="entry name" value="DUF3422"/>
    <property type="match status" value="1"/>
</dbReference>
<dbReference type="RefSeq" id="WP_096408939.1">
    <property type="nucleotide sequence ID" value="NZ_AP017372.2"/>
</dbReference>
<organism evidence="2 3">
    <name type="scientific">Halorhodospira halochloris</name>
    <name type="common">Ectothiorhodospira halochloris</name>
    <dbReference type="NCBI Taxonomy" id="1052"/>
    <lineage>
        <taxon>Bacteria</taxon>
        <taxon>Pseudomonadati</taxon>
        <taxon>Pseudomonadota</taxon>
        <taxon>Gammaproteobacteria</taxon>
        <taxon>Chromatiales</taxon>
        <taxon>Ectothiorhodospiraceae</taxon>
        <taxon>Halorhodospira</taxon>
    </lineage>
</organism>
<dbReference type="EMBL" id="AP017372">
    <property type="protein sequence ID" value="BAU57677.1"/>
    <property type="molecule type" value="Genomic_DNA"/>
</dbReference>
<feature type="transmembrane region" description="Helical" evidence="1">
    <location>
        <begin position="416"/>
        <end position="436"/>
    </location>
</feature>
<reference evidence="2" key="1">
    <citation type="submission" date="2016-02" db="EMBL/GenBank/DDBJ databases">
        <title>Halorhodospira halochloris DSM-1059 complete genome, version 2.</title>
        <authorList>
            <person name="Tsukatani Y."/>
        </authorList>
    </citation>
    <scope>NUCLEOTIDE SEQUENCE</scope>
    <source>
        <strain evidence="2">DSM 1059</strain>
    </source>
</reference>
<evidence type="ECO:0000313" key="2">
    <source>
        <dbReference type="EMBL" id="BAU57677.1"/>
    </source>
</evidence>
<dbReference type="KEGG" id="hhk:HH1059_09820"/>
<keyword evidence="1" id="KW-1133">Transmembrane helix</keyword>
<gene>
    <name evidence="2" type="ORF">HH1059_09820</name>
</gene>
<dbReference type="AlphaFoldDB" id="A0A0X8X9S8"/>
<name>A0A0X8X9S8_HALHR</name>
<proteinExistence type="predicted"/>
<protein>
    <submittedName>
        <fullName evidence="2">Uncharacterized membrane-anchored protein</fullName>
    </submittedName>
</protein>
<evidence type="ECO:0000256" key="1">
    <source>
        <dbReference type="SAM" id="Phobius"/>
    </source>
</evidence>
<evidence type="ECO:0000313" key="3">
    <source>
        <dbReference type="Proteomes" id="UP000218890"/>
    </source>
</evidence>
<keyword evidence="1" id="KW-0472">Membrane</keyword>
<sequence length="446" mass="51180">MSLIHPPPEHQVETIFGAFNDHPLRQEVNDEVHARPHEALNTPVKVSHLGMLSGRRGGELDRQAVADLCRRYGVEPPQPGAQHLSADFGDFRLKWERRTELSTYTFFVEEDFDELFADPPLDRVPLDWLYSLPGPRLVGVHLTLEPAWAQPRSTSDIQHIFDDNPIVGSHITGGAARVWSDFRIQDDGFTRVLMRDVSLRNRQAGRAVQRILEIETYRMMALLAFPVARQLNPEINDLEEQLAWITEHMTQDENSSVSDEQGLLGRLTELAARIEGIGNNTNYRFHAAKAYNELVQRRIHELREQRVQGVQTIQEFMERRMVPAMRTCETVSERLESLSRRITRTGDLLRTRVDVALEAQNRDLLDSMNRRADMQFRLQETVEGLSVAAISYYLMGLISYVLKAGHDAGYLPRVEIYQGLLVPVVVLFIWAVIRIVRHRIARKQAK</sequence>
<dbReference type="Proteomes" id="UP000218890">
    <property type="component" value="Chromosome"/>
</dbReference>
<accession>A0A0X8X9S8</accession>